<dbReference type="STRING" id="228908.NEQ289"/>
<dbReference type="BioCyc" id="NEQU228908:GJB6-310-MONOMER"/>
<dbReference type="EnsemblBacteria" id="AAR39138">
    <property type="protein sequence ID" value="AAR39138"/>
    <property type="gene ID" value="NEQ289"/>
</dbReference>
<dbReference type="AlphaFoldDB" id="Q74NH5"/>
<proteinExistence type="predicted"/>
<evidence type="ECO:0000313" key="3">
    <source>
        <dbReference type="Proteomes" id="UP000000578"/>
    </source>
</evidence>
<dbReference type="HOGENOM" id="CLU_2056110_0_0_2"/>
<dbReference type="EMBL" id="AE017199">
    <property type="protein sequence ID" value="AAR39138.1"/>
    <property type="molecule type" value="Genomic_DNA"/>
</dbReference>
<keyword evidence="1" id="KW-1133">Transmembrane helix</keyword>
<evidence type="ECO:0000313" key="2">
    <source>
        <dbReference type="EMBL" id="AAR39138.1"/>
    </source>
</evidence>
<sequence length="119" mass="13722">MEYFTYPLLLGLIVFTFTIAVNQIIIPQMLEIRQSYYSIPFLSIKLENNNLILESMYGKTNMKNIFVFVTNNTIPICGTYLDGIKNKAVIDVNELGCIGKYVCVSYRDKILKCLFFPNQ</sequence>
<accession>Q74NH5</accession>
<protein>
    <submittedName>
        <fullName evidence="2">NEQ289</fullName>
    </submittedName>
</protein>
<keyword evidence="1" id="KW-0472">Membrane</keyword>
<name>Q74NH5_NANEQ</name>
<dbReference type="Proteomes" id="UP000000578">
    <property type="component" value="Chromosome"/>
</dbReference>
<feature type="transmembrane region" description="Helical" evidence="1">
    <location>
        <begin position="6"/>
        <end position="26"/>
    </location>
</feature>
<organism evidence="2 3">
    <name type="scientific">Nanoarchaeum equitans (strain Kin4-M)</name>
    <dbReference type="NCBI Taxonomy" id="228908"/>
    <lineage>
        <taxon>Archaea</taxon>
        <taxon>Nanobdellota</taxon>
        <taxon>Candidatus Nanoarchaeia</taxon>
        <taxon>Nanoarchaeales</taxon>
        <taxon>Nanoarchaeaceae</taxon>
        <taxon>Nanoarchaeum</taxon>
    </lineage>
</organism>
<keyword evidence="1" id="KW-0812">Transmembrane</keyword>
<gene>
    <name evidence="2" type="ordered locus">NEQ289</name>
</gene>
<dbReference type="KEGG" id="neq:NEQ289"/>
<keyword evidence="3" id="KW-1185">Reference proteome</keyword>
<reference evidence="2 3" key="1">
    <citation type="journal article" date="2003" name="Proc. Natl. Acad. Sci. U.S.A.">
        <title>The genome of Nanoarchaeum equitans: insights into early archaeal evolution and derived parasitism.</title>
        <authorList>
            <person name="Waters E."/>
            <person name="Hohn M.J."/>
            <person name="Ahel I."/>
            <person name="Graham D.E."/>
            <person name="Adams M.D."/>
            <person name="Barnstead M."/>
            <person name="Beeson K.Y."/>
            <person name="Bibbs L."/>
            <person name="Bolanos R."/>
            <person name="Keller M."/>
            <person name="Kretz K."/>
            <person name="Lin X."/>
            <person name="Mathur E."/>
            <person name="Ni J."/>
            <person name="Podar M."/>
            <person name="Richardson T."/>
            <person name="Sutton G.G."/>
            <person name="Simon M."/>
            <person name="Soll D."/>
            <person name="Stetter K.O."/>
            <person name="Short J.M."/>
            <person name="Noordewier M."/>
        </authorList>
    </citation>
    <scope>NUCLEOTIDE SEQUENCE [LARGE SCALE GENOMIC DNA]</scope>
    <source>
        <strain evidence="2 3">Kin4-M</strain>
    </source>
</reference>
<evidence type="ECO:0000256" key="1">
    <source>
        <dbReference type="SAM" id="Phobius"/>
    </source>
</evidence>